<comment type="caution">
    <text evidence="3">The sequence shown here is derived from an EMBL/GenBank/DDBJ whole genome shotgun (WGS) entry which is preliminary data.</text>
</comment>
<gene>
    <name evidence="3" type="ORF">GCM10008905_03550</name>
</gene>
<dbReference type="SUPFAM" id="SSF141868">
    <property type="entry name" value="EAL domain-like"/>
    <property type="match status" value="1"/>
</dbReference>
<dbReference type="PROSITE" id="PS50887">
    <property type="entry name" value="GGDEF"/>
    <property type="match status" value="1"/>
</dbReference>
<dbReference type="Gene3D" id="3.10.580.10">
    <property type="entry name" value="CBS-domain"/>
    <property type="match status" value="1"/>
</dbReference>
<accession>A0ABP3TTL4</accession>
<dbReference type="InterPro" id="IPR035919">
    <property type="entry name" value="EAL_sf"/>
</dbReference>
<dbReference type="InterPro" id="IPR029787">
    <property type="entry name" value="Nucleotide_cyclase"/>
</dbReference>
<organism evidence="3 4">
    <name type="scientific">Clostridium malenominatum</name>
    <dbReference type="NCBI Taxonomy" id="1539"/>
    <lineage>
        <taxon>Bacteria</taxon>
        <taxon>Bacillati</taxon>
        <taxon>Bacillota</taxon>
        <taxon>Clostridia</taxon>
        <taxon>Eubacteriales</taxon>
        <taxon>Clostridiaceae</taxon>
        <taxon>Clostridium</taxon>
    </lineage>
</organism>
<dbReference type="CDD" id="cd01949">
    <property type="entry name" value="GGDEF"/>
    <property type="match status" value="1"/>
</dbReference>
<evidence type="ECO:0000313" key="3">
    <source>
        <dbReference type="EMBL" id="GAA0717691.1"/>
    </source>
</evidence>
<keyword evidence="4" id="KW-1185">Reference proteome</keyword>
<dbReference type="InterPro" id="IPR000160">
    <property type="entry name" value="GGDEF_dom"/>
</dbReference>
<feature type="domain" description="GGDEF" evidence="2">
    <location>
        <begin position="429"/>
        <end position="562"/>
    </location>
</feature>
<dbReference type="Pfam" id="PF00571">
    <property type="entry name" value="CBS"/>
    <property type="match status" value="1"/>
</dbReference>
<dbReference type="InterPro" id="IPR001633">
    <property type="entry name" value="EAL_dom"/>
</dbReference>
<dbReference type="CDD" id="cd04598">
    <property type="entry name" value="CBS_pair_GGDEF_EAL"/>
    <property type="match status" value="1"/>
</dbReference>
<dbReference type="Gene3D" id="3.30.70.270">
    <property type="match status" value="1"/>
</dbReference>
<evidence type="ECO:0000259" key="1">
    <source>
        <dbReference type="PROSITE" id="PS50883"/>
    </source>
</evidence>
<dbReference type="EMBL" id="BAAACF010000001">
    <property type="protein sequence ID" value="GAA0717691.1"/>
    <property type="molecule type" value="Genomic_DNA"/>
</dbReference>
<dbReference type="PANTHER" id="PTHR33121:SF76">
    <property type="entry name" value="SIGNALING PROTEIN"/>
    <property type="match status" value="1"/>
</dbReference>
<dbReference type="InterPro" id="IPR000644">
    <property type="entry name" value="CBS_dom"/>
</dbReference>
<sequence length="586" mass="67206">MNNFFHELENILINEAISTVFQPIVSLKDGSILGYEALSRGPKDSPLNSPDKLFSCAKEYNKLWEIEKLCRVKAIERSSKINKNTYLFLNVDPHTLKDEKFIKGFTKEFLRKHDISPNIIIFEITEKTSIDDYKSFKHALNNYVEQGFKIAIDDTGAGYSGLRTIAETKPNYIKIDMDIVRNVHVDSFKRSLIKSLVCLCEDTNIKLIAEGIENMHELKELIELGVFAGQGYFIEKPREGFQDIDAQIKNLISKLFREKKTYSDYHKRNIIGDISSYYPPFNTDTSCGFLKKHLEENIVFGACIISNNKPIGLIMKHSLDAILSTQYGVSVFSKRAVTSVMDRNPLIVDYYTSIYEVCDMAMNREENNIYDKVIITKDGCYYGMVTIKNLLQHTTYLKTNYCRQLNPLTGLPGNSLIEDYLNDIINTKENNCVLYFDLDNFKIYNDIYGFEHGDKVIKFTSTLIENTTQNLFPLSSFIGHIGGDDFVVIIKDCTHIQCEDLCNIIIQEFDMGIKDFFNKEHLNMGYIEGLNRKGVLENYKLTSISIAGIWGKTYTYSYIYDLSKDISALKSKCKLATYSSFLINEV</sequence>
<dbReference type="NCBIfam" id="TIGR00254">
    <property type="entry name" value="GGDEF"/>
    <property type="match status" value="1"/>
</dbReference>
<feature type="domain" description="EAL" evidence="1">
    <location>
        <begin position="1"/>
        <end position="251"/>
    </location>
</feature>
<dbReference type="Proteomes" id="UP001500339">
    <property type="component" value="Unassembled WGS sequence"/>
</dbReference>
<dbReference type="SMART" id="SM00267">
    <property type="entry name" value="GGDEF"/>
    <property type="match status" value="1"/>
</dbReference>
<dbReference type="SMART" id="SM00052">
    <property type="entry name" value="EAL"/>
    <property type="match status" value="1"/>
</dbReference>
<dbReference type="Pfam" id="PF00563">
    <property type="entry name" value="EAL"/>
    <property type="match status" value="1"/>
</dbReference>
<dbReference type="RefSeq" id="WP_343765858.1">
    <property type="nucleotide sequence ID" value="NZ_BAAACF010000001.1"/>
</dbReference>
<dbReference type="InterPro" id="IPR046342">
    <property type="entry name" value="CBS_dom_sf"/>
</dbReference>
<evidence type="ECO:0000259" key="2">
    <source>
        <dbReference type="PROSITE" id="PS50887"/>
    </source>
</evidence>
<dbReference type="PANTHER" id="PTHR33121">
    <property type="entry name" value="CYCLIC DI-GMP PHOSPHODIESTERASE PDEF"/>
    <property type="match status" value="1"/>
</dbReference>
<protein>
    <submittedName>
        <fullName evidence="3">EAL domain-containing protein</fullName>
    </submittedName>
</protein>
<dbReference type="PROSITE" id="PS50883">
    <property type="entry name" value="EAL"/>
    <property type="match status" value="1"/>
</dbReference>
<proteinExistence type="predicted"/>
<dbReference type="InterPro" id="IPR050706">
    <property type="entry name" value="Cyclic-di-GMP_PDE-like"/>
</dbReference>
<dbReference type="InterPro" id="IPR043128">
    <property type="entry name" value="Rev_trsase/Diguanyl_cyclase"/>
</dbReference>
<dbReference type="SUPFAM" id="SSF54631">
    <property type="entry name" value="CBS-domain pair"/>
    <property type="match status" value="1"/>
</dbReference>
<dbReference type="Pfam" id="PF00990">
    <property type="entry name" value="GGDEF"/>
    <property type="match status" value="1"/>
</dbReference>
<evidence type="ECO:0000313" key="4">
    <source>
        <dbReference type="Proteomes" id="UP001500339"/>
    </source>
</evidence>
<dbReference type="SUPFAM" id="SSF55073">
    <property type="entry name" value="Nucleotide cyclase"/>
    <property type="match status" value="1"/>
</dbReference>
<dbReference type="Gene3D" id="3.20.20.450">
    <property type="entry name" value="EAL domain"/>
    <property type="match status" value="1"/>
</dbReference>
<name>A0ABP3TTL4_9CLOT</name>
<dbReference type="CDD" id="cd01948">
    <property type="entry name" value="EAL"/>
    <property type="match status" value="1"/>
</dbReference>
<reference evidence="4" key="1">
    <citation type="journal article" date="2019" name="Int. J. Syst. Evol. Microbiol.">
        <title>The Global Catalogue of Microorganisms (GCM) 10K type strain sequencing project: providing services to taxonomists for standard genome sequencing and annotation.</title>
        <authorList>
            <consortium name="The Broad Institute Genomics Platform"/>
            <consortium name="The Broad Institute Genome Sequencing Center for Infectious Disease"/>
            <person name="Wu L."/>
            <person name="Ma J."/>
        </authorList>
    </citation>
    <scope>NUCLEOTIDE SEQUENCE [LARGE SCALE GENOMIC DNA]</scope>
    <source>
        <strain evidence="4">JCM 1405</strain>
    </source>
</reference>